<organism evidence="1 2">
    <name type="scientific">Actinoplanes couchii</name>
    <dbReference type="NCBI Taxonomy" id="403638"/>
    <lineage>
        <taxon>Bacteria</taxon>
        <taxon>Bacillati</taxon>
        <taxon>Actinomycetota</taxon>
        <taxon>Actinomycetes</taxon>
        <taxon>Micromonosporales</taxon>
        <taxon>Micromonosporaceae</taxon>
        <taxon>Actinoplanes</taxon>
    </lineage>
</organism>
<evidence type="ECO:0000313" key="1">
    <source>
        <dbReference type="EMBL" id="GID58679.1"/>
    </source>
</evidence>
<keyword evidence="2" id="KW-1185">Reference proteome</keyword>
<accession>A0ABQ3XJK6</accession>
<sequence>MGTAGAITARVLWERLVLVDDEGRRAWLDAHELLVDGAWRTFDAVTVLRHRGTPLLLYVNFPDGEHRVPMEQDIPVRDRA</sequence>
<comment type="caution">
    <text evidence="1">The sequence shown here is derived from an EMBL/GenBank/DDBJ whole genome shotgun (WGS) entry which is preliminary data.</text>
</comment>
<gene>
    <name evidence="1" type="ORF">Aco03nite_070830</name>
</gene>
<dbReference type="Proteomes" id="UP000612282">
    <property type="component" value="Unassembled WGS sequence"/>
</dbReference>
<protein>
    <submittedName>
        <fullName evidence="1">Uncharacterized protein</fullName>
    </submittedName>
</protein>
<name>A0ABQ3XJK6_9ACTN</name>
<evidence type="ECO:0000313" key="2">
    <source>
        <dbReference type="Proteomes" id="UP000612282"/>
    </source>
</evidence>
<dbReference type="RefSeq" id="WP_203803523.1">
    <property type="nucleotide sequence ID" value="NZ_BAAAQE010000007.1"/>
</dbReference>
<reference evidence="1 2" key="1">
    <citation type="submission" date="2021-01" db="EMBL/GenBank/DDBJ databases">
        <title>Whole genome shotgun sequence of Actinoplanes couchii NBRC 106145.</title>
        <authorList>
            <person name="Komaki H."/>
            <person name="Tamura T."/>
        </authorList>
    </citation>
    <scope>NUCLEOTIDE SEQUENCE [LARGE SCALE GENOMIC DNA]</scope>
    <source>
        <strain evidence="1 2">NBRC 106145</strain>
    </source>
</reference>
<proteinExistence type="predicted"/>
<dbReference type="EMBL" id="BOMG01000088">
    <property type="protein sequence ID" value="GID58679.1"/>
    <property type="molecule type" value="Genomic_DNA"/>
</dbReference>